<dbReference type="EMBL" id="AP028679">
    <property type="protein sequence ID" value="BEQ13047.1"/>
    <property type="molecule type" value="Genomic_DNA"/>
</dbReference>
<protein>
    <recommendedName>
        <fullName evidence="3">F5/8 type C domain-containing protein</fullName>
    </recommendedName>
</protein>
<accession>A0AAU9EZM0</accession>
<evidence type="ECO:0000313" key="1">
    <source>
        <dbReference type="EMBL" id="BEQ13047.1"/>
    </source>
</evidence>
<dbReference type="AlphaFoldDB" id="A0AAU9EZM0"/>
<dbReference type="KEGG" id="dmp:FAK_01130"/>
<reference evidence="2" key="1">
    <citation type="journal article" date="2023" name="Arch. Microbiol.">
        <title>Desulfoferula mesophilus gen. nov. sp. nov., a mesophilic sulfate-reducing bacterium isolated from a brackish lake sediment.</title>
        <authorList>
            <person name="Watanabe T."/>
            <person name="Yabe T."/>
            <person name="Tsuji J.M."/>
            <person name="Fukui M."/>
        </authorList>
    </citation>
    <scope>NUCLEOTIDE SEQUENCE [LARGE SCALE GENOMIC DNA]</scope>
    <source>
        <strain evidence="2">12FAK</strain>
    </source>
</reference>
<gene>
    <name evidence="1" type="ORF">FAK_01130</name>
</gene>
<dbReference type="Proteomes" id="UP001366166">
    <property type="component" value="Chromosome"/>
</dbReference>
<sequence>MSTCRFMYDNFIPGPQALGVSSARPGMVGLPAAEALGSATCLAAGEHTGDLDQVVVVEIDSVTAGSEVGLATFRWKRQSAGAWEATGVDTSVSLLTLADGVRIKWVPGPGKDFYRGDRWSILATGRQGPQALMDRDRDNAWRATACAGQWIGADLGQARRVRALVLADHNLSDAASLTLRASDIPGDPAWSFAPGDGVVAATPALTRPHLVCFLDATHRYWRLELDDPANPEGLLRASLFYLGDSFAPQRTFRAAYTQGRAATRQLLKGAGGKVAGSSGALAAYYQLEFARLAQADVDGLEAMLCATHAGGEGGLRPLFFTPFESDPGQTLYGLPGAELSRQRAPGGRWNLGLSLQEVVRTDV</sequence>
<keyword evidence="2" id="KW-1185">Reference proteome</keyword>
<dbReference type="RefSeq" id="WP_338604274.1">
    <property type="nucleotide sequence ID" value="NZ_AP028679.1"/>
</dbReference>
<proteinExistence type="predicted"/>
<organism evidence="1 2">
    <name type="scientific">Desulfoferula mesophila</name>
    <dbReference type="NCBI Taxonomy" id="3058419"/>
    <lineage>
        <taxon>Bacteria</taxon>
        <taxon>Pseudomonadati</taxon>
        <taxon>Thermodesulfobacteriota</taxon>
        <taxon>Desulfarculia</taxon>
        <taxon>Desulfarculales</taxon>
        <taxon>Desulfarculaceae</taxon>
        <taxon>Desulfoferula</taxon>
    </lineage>
</organism>
<evidence type="ECO:0000313" key="2">
    <source>
        <dbReference type="Proteomes" id="UP001366166"/>
    </source>
</evidence>
<evidence type="ECO:0008006" key="3">
    <source>
        <dbReference type="Google" id="ProtNLM"/>
    </source>
</evidence>
<name>A0AAU9EZM0_9BACT</name>